<dbReference type="GO" id="GO:0009228">
    <property type="term" value="P:thiamine biosynthetic process"/>
    <property type="evidence" value="ECO:0007669"/>
    <property type="project" value="InterPro"/>
</dbReference>
<evidence type="ECO:0000313" key="2">
    <source>
        <dbReference type="EMBL" id="CAB4756535.1"/>
    </source>
</evidence>
<dbReference type="Gene3D" id="3.40.190.10">
    <property type="entry name" value="Periplasmic binding protein-like II"/>
    <property type="match status" value="2"/>
</dbReference>
<sequence length="366" mass="39190">MKNRKLWLAGVSALAALSLVVGPTVSNAAPKLQTITWMSPRGSLDVMDDYMLHVAINRGYFKAQGINVKLIAGPSDGTAATKFVAQKQVDVSYPSPGILLSSIAAGVPVISAFNMIPGQVFNFATPKGSSLKKISEFTGKKICVGSPAWAAIINPMLVEAGVDYKSVEIIDAGWPTWSQAIASGKCDAGLAWDGLIAQWAATGINVDWIIGKETSKQPSNGYDIRASELKSKAGKDLYTRFMRAVAMGMEFAKENPRAAAEITYNALPALGATLSPQIAVDSMREEQVGHMISRVDGKGWGYHYPDAWADYLKVVADMEQTPRLLSPAETYSNALIKGANTFDHKAVAKDAKAYKLSGVFAKVAIK</sequence>
<name>A0A6J6UB24_9ZZZZ</name>
<dbReference type="PANTHER" id="PTHR31528:SF3">
    <property type="entry name" value="THIAMINE BIOSYNTHESIS PROTEIN HI_0357-RELATED"/>
    <property type="match status" value="1"/>
</dbReference>
<dbReference type="Pfam" id="PF09084">
    <property type="entry name" value="NMT1"/>
    <property type="match status" value="1"/>
</dbReference>
<protein>
    <submittedName>
        <fullName evidence="2">Unannotated protein</fullName>
    </submittedName>
</protein>
<proteinExistence type="predicted"/>
<dbReference type="AlphaFoldDB" id="A0A6J6UB24"/>
<accession>A0A6J6UB24</accession>
<gene>
    <name evidence="2" type="ORF">UFOPK2844_00794</name>
</gene>
<organism evidence="2">
    <name type="scientific">freshwater metagenome</name>
    <dbReference type="NCBI Taxonomy" id="449393"/>
    <lineage>
        <taxon>unclassified sequences</taxon>
        <taxon>metagenomes</taxon>
        <taxon>ecological metagenomes</taxon>
    </lineage>
</organism>
<evidence type="ECO:0000259" key="1">
    <source>
        <dbReference type="Pfam" id="PF09084"/>
    </source>
</evidence>
<dbReference type="SUPFAM" id="SSF53850">
    <property type="entry name" value="Periplasmic binding protein-like II"/>
    <property type="match status" value="1"/>
</dbReference>
<reference evidence="2" key="1">
    <citation type="submission" date="2020-05" db="EMBL/GenBank/DDBJ databases">
        <authorList>
            <person name="Chiriac C."/>
            <person name="Salcher M."/>
            <person name="Ghai R."/>
            <person name="Kavagutti S V."/>
        </authorList>
    </citation>
    <scope>NUCLEOTIDE SEQUENCE</scope>
</reference>
<feature type="domain" description="SsuA/THI5-like" evidence="1">
    <location>
        <begin position="52"/>
        <end position="259"/>
    </location>
</feature>
<dbReference type="PANTHER" id="PTHR31528">
    <property type="entry name" value="4-AMINO-5-HYDROXYMETHYL-2-METHYLPYRIMIDINE PHOSPHATE SYNTHASE THI11-RELATED"/>
    <property type="match status" value="1"/>
</dbReference>
<dbReference type="InterPro" id="IPR027939">
    <property type="entry name" value="NMT1/THI5"/>
</dbReference>
<dbReference type="InterPro" id="IPR015168">
    <property type="entry name" value="SsuA/THI5"/>
</dbReference>
<dbReference type="EMBL" id="CAEZZG010000010">
    <property type="protein sequence ID" value="CAB4756535.1"/>
    <property type="molecule type" value="Genomic_DNA"/>
</dbReference>